<dbReference type="EMBL" id="MU275871">
    <property type="protein sequence ID" value="KAI0049560.1"/>
    <property type="molecule type" value="Genomic_DNA"/>
</dbReference>
<accession>A0ACB8S115</accession>
<reference evidence="1" key="1">
    <citation type="submission" date="2021-02" db="EMBL/GenBank/DDBJ databases">
        <authorList>
            <consortium name="DOE Joint Genome Institute"/>
            <person name="Ahrendt S."/>
            <person name="Looney B.P."/>
            <person name="Miyauchi S."/>
            <person name="Morin E."/>
            <person name="Drula E."/>
            <person name="Courty P.E."/>
            <person name="Chicoki N."/>
            <person name="Fauchery L."/>
            <person name="Kohler A."/>
            <person name="Kuo A."/>
            <person name="Labutti K."/>
            <person name="Pangilinan J."/>
            <person name="Lipzen A."/>
            <person name="Riley R."/>
            <person name="Andreopoulos W."/>
            <person name="He G."/>
            <person name="Johnson J."/>
            <person name="Barry K.W."/>
            <person name="Grigoriev I.V."/>
            <person name="Nagy L."/>
            <person name="Hibbett D."/>
            <person name="Henrissat B."/>
            <person name="Matheny P.B."/>
            <person name="Labbe J."/>
            <person name="Martin F."/>
        </authorList>
    </citation>
    <scope>NUCLEOTIDE SEQUENCE</scope>
    <source>
        <strain evidence="1">FP105234-sp</strain>
    </source>
</reference>
<protein>
    <submittedName>
        <fullName evidence="1">Glycoside hydrolase family 128 protein</fullName>
    </submittedName>
</protein>
<proteinExistence type="predicted"/>
<evidence type="ECO:0000313" key="1">
    <source>
        <dbReference type="EMBL" id="KAI0049560.1"/>
    </source>
</evidence>
<comment type="caution">
    <text evidence="1">The sequence shown here is derived from an EMBL/GenBank/DDBJ whole genome shotgun (WGS) entry which is preliminary data.</text>
</comment>
<name>A0ACB8S115_9AGAM</name>
<sequence>MAALKFFNLLALSSLALVALSFNAAPVNALATDHRHIARSINHAHNGVAKKKRDSKRCKPRTASSSLVSSSAPASSTAHSSTAAATTTTHTTTKSSSTAKAAATTASSGGSAGGNSFKGKVGLSWSNGEQGTLSHHVSDSVGMVYNWTPQKVAGADALGLAFLPQLWGEKDIGAFQQYVKKGYATHVLGFNEPDQSGQSNLSPSQGVSLWRTYIDPLKDQGYTLISPATTNAASGKQWLVDFIDQCTGCTVDAISTHFYGTKAQDLIDHLNDLHTTFNKPIYLTEYACQDYSGANNQCSQDEIFSFMGTTTSFMQSQSWMAGYFWFSSMTGSELQANKVNPLNALIQEGDTTQRTDLGNMYLNP</sequence>
<reference evidence="1" key="2">
    <citation type="journal article" date="2022" name="New Phytol.">
        <title>Evolutionary transition to the ectomycorrhizal habit in the genomes of a hyperdiverse lineage of mushroom-forming fungi.</title>
        <authorList>
            <person name="Looney B."/>
            <person name="Miyauchi S."/>
            <person name="Morin E."/>
            <person name="Drula E."/>
            <person name="Courty P.E."/>
            <person name="Kohler A."/>
            <person name="Kuo A."/>
            <person name="LaButti K."/>
            <person name="Pangilinan J."/>
            <person name="Lipzen A."/>
            <person name="Riley R."/>
            <person name="Andreopoulos W."/>
            <person name="He G."/>
            <person name="Johnson J."/>
            <person name="Nolan M."/>
            <person name="Tritt A."/>
            <person name="Barry K.W."/>
            <person name="Grigoriev I.V."/>
            <person name="Nagy L.G."/>
            <person name="Hibbett D."/>
            <person name="Henrissat B."/>
            <person name="Matheny P.B."/>
            <person name="Labbe J."/>
            <person name="Martin F.M."/>
        </authorList>
    </citation>
    <scope>NUCLEOTIDE SEQUENCE</scope>
    <source>
        <strain evidence="1">FP105234-sp</strain>
    </source>
</reference>
<gene>
    <name evidence="1" type="ORF">FA95DRAFT_1556643</name>
</gene>
<keyword evidence="2" id="KW-1185">Reference proteome</keyword>
<keyword evidence="1" id="KW-0378">Hydrolase</keyword>
<evidence type="ECO:0000313" key="2">
    <source>
        <dbReference type="Proteomes" id="UP000814033"/>
    </source>
</evidence>
<dbReference type="Proteomes" id="UP000814033">
    <property type="component" value="Unassembled WGS sequence"/>
</dbReference>
<organism evidence="1 2">
    <name type="scientific">Auriscalpium vulgare</name>
    <dbReference type="NCBI Taxonomy" id="40419"/>
    <lineage>
        <taxon>Eukaryota</taxon>
        <taxon>Fungi</taxon>
        <taxon>Dikarya</taxon>
        <taxon>Basidiomycota</taxon>
        <taxon>Agaricomycotina</taxon>
        <taxon>Agaricomycetes</taxon>
        <taxon>Russulales</taxon>
        <taxon>Auriscalpiaceae</taxon>
        <taxon>Auriscalpium</taxon>
    </lineage>
</organism>